<dbReference type="PANTHER" id="PTHR11728">
    <property type="entry name" value="GLYCEROL-3-PHOSPHATE DEHYDROGENASE"/>
    <property type="match status" value="1"/>
</dbReference>
<comment type="caution">
    <text evidence="20">The sequence shown here is derived from an EMBL/GenBank/DDBJ whole genome shotgun (WGS) entry which is preliminary data.</text>
</comment>
<dbReference type="InterPro" id="IPR008927">
    <property type="entry name" value="6-PGluconate_DH-like_C_sf"/>
</dbReference>
<evidence type="ECO:0000256" key="3">
    <source>
        <dbReference type="ARBA" id="ARBA00022857"/>
    </source>
</evidence>
<dbReference type="PANTHER" id="PTHR11728:SF1">
    <property type="entry name" value="GLYCEROL-3-PHOSPHATE DEHYDROGENASE [NAD(+)] 2, CHLOROPLASTIC"/>
    <property type="match status" value="1"/>
</dbReference>
<dbReference type="EC" id="1.1.1.94" evidence="10 13"/>
<feature type="binding site" evidence="13">
    <location>
        <position position="105"/>
    </location>
    <ligand>
        <name>sn-glycerol 3-phosphate</name>
        <dbReference type="ChEBI" id="CHEBI:57597"/>
    </ligand>
</feature>
<comment type="catalytic activity">
    <reaction evidence="9">
        <text>sn-glycerol 3-phosphate + NADP(+) = dihydroxyacetone phosphate + NADPH + H(+)</text>
        <dbReference type="Rhea" id="RHEA:11096"/>
        <dbReference type="ChEBI" id="CHEBI:15378"/>
        <dbReference type="ChEBI" id="CHEBI:57597"/>
        <dbReference type="ChEBI" id="CHEBI:57642"/>
        <dbReference type="ChEBI" id="CHEBI:57783"/>
        <dbReference type="ChEBI" id="CHEBI:58349"/>
        <dbReference type="EC" id="1.1.1.94"/>
    </reaction>
    <physiologicalReaction direction="right-to-left" evidence="9">
        <dbReference type="Rhea" id="RHEA:11098"/>
    </physiologicalReaction>
</comment>
<comment type="subcellular location">
    <subcellularLocation>
        <location evidence="13">Cytoplasm</location>
    </subcellularLocation>
</comment>
<keyword evidence="3 13" id="KW-0521">NADP</keyword>
<dbReference type="Pfam" id="PF07479">
    <property type="entry name" value="NAD_Gly3P_dh_C"/>
    <property type="match status" value="1"/>
</dbReference>
<evidence type="ECO:0000256" key="17">
    <source>
        <dbReference type="RuleBase" id="RU000437"/>
    </source>
</evidence>
<evidence type="ECO:0000259" key="19">
    <source>
        <dbReference type="Pfam" id="PF07479"/>
    </source>
</evidence>
<feature type="domain" description="Glycerol-3-phosphate dehydrogenase NAD-dependent N-terminal" evidence="18">
    <location>
        <begin position="3"/>
        <end position="157"/>
    </location>
</feature>
<keyword evidence="6 13" id="KW-0443">Lipid metabolism</keyword>
<dbReference type="PIRSF" id="PIRSF000114">
    <property type="entry name" value="Glycerol-3-P_dh"/>
    <property type="match status" value="1"/>
</dbReference>
<keyword evidence="4 13" id="KW-0560">Oxidoreductase</keyword>
<feature type="binding site" evidence="13">
    <location>
        <position position="253"/>
    </location>
    <ligand>
        <name>sn-glycerol 3-phosphate</name>
        <dbReference type="ChEBI" id="CHEBI:57597"/>
    </ligand>
</feature>
<sequence>MKTTIIGSGSWGTALGILSASNGHAVTLLTREESQAATINSSRANERYLPGVSLPDNLIASADPESALTGAELVLFVVPTAHFRSTAESFRSLIPKEAVLLSCAKGIERGTGKRMSEILTEVFPNHQVAVLSGPNHAEEIARGLPACAVIGARNEELAEHLQAQFATDTFRTYTSTDIAGIELGGAIKNVYALAAGIATGLKLGDNALAALATRSLAEMTRLGIALGGQAETFAGLSGVGDLIATCFSVHSRNHQVGLALAAGETAAEAEARLGMVAEGVPNTLSIYETSRSIGARTPLVDAVHAILYLDQPANKVLHQLLTRDYRPEAD</sequence>
<evidence type="ECO:0000256" key="13">
    <source>
        <dbReference type="HAMAP-Rule" id="MF_00394"/>
    </source>
</evidence>
<proteinExistence type="inferred from homology"/>
<dbReference type="FunFam" id="3.40.50.720:FF:000019">
    <property type="entry name" value="Glycerol-3-phosphate dehydrogenase [NAD(P)+]"/>
    <property type="match status" value="1"/>
</dbReference>
<evidence type="ECO:0000256" key="4">
    <source>
        <dbReference type="ARBA" id="ARBA00023002"/>
    </source>
</evidence>
<reference evidence="20" key="1">
    <citation type="journal article" date="2014" name="Int. J. Syst. Evol. Microbiol.">
        <title>Complete genome sequence of Corynebacterium casei LMG S-19264T (=DSM 44701T), isolated from a smear-ripened cheese.</title>
        <authorList>
            <consortium name="US DOE Joint Genome Institute (JGI-PGF)"/>
            <person name="Walter F."/>
            <person name="Albersmeier A."/>
            <person name="Kalinowski J."/>
            <person name="Ruckert C."/>
        </authorList>
    </citation>
    <scope>NUCLEOTIDE SEQUENCE</scope>
    <source>
        <strain evidence="20">KCTC 12988</strain>
    </source>
</reference>
<evidence type="ECO:0000256" key="15">
    <source>
        <dbReference type="PIRSR" id="PIRSR000114-2"/>
    </source>
</evidence>
<dbReference type="Pfam" id="PF01210">
    <property type="entry name" value="NAD_Gly3P_dh_N"/>
    <property type="match status" value="1"/>
</dbReference>
<dbReference type="InterPro" id="IPR006109">
    <property type="entry name" value="G3P_DH_NAD-dep_C"/>
</dbReference>
<feature type="binding site" evidence="13">
    <location>
        <position position="251"/>
    </location>
    <ligand>
        <name>sn-glycerol 3-phosphate</name>
        <dbReference type="ChEBI" id="CHEBI:57597"/>
    </ligand>
</feature>
<comment type="function">
    <text evidence="13">Catalyzes the reduction of the glycolytic intermediate dihydroxyacetone phosphate (DHAP) to sn-glycerol 3-phosphate (G3P), the key precursor for phospholipid synthesis.</text>
</comment>
<feature type="active site" description="Proton acceptor" evidence="13 14">
    <location>
        <position position="188"/>
    </location>
</feature>
<feature type="binding site" evidence="16">
    <location>
        <begin position="7"/>
        <end position="12"/>
    </location>
    <ligand>
        <name>NAD(+)</name>
        <dbReference type="ChEBI" id="CHEBI:57540"/>
    </ligand>
</feature>
<dbReference type="InterPro" id="IPR013328">
    <property type="entry name" value="6PGD_dom2"/>
</dbReference>
<evidence type="ECO:0000256" key="9">
    <source>
        <dbReference type="ARBA" id="ARBA00052716"/>
    </source>
</evidence>
<evidence type="ECO:0000256" key="1">
    <source>
        <dbReference type="ARBA" id="ARBA00011009"/>
    </source>
</evidence>
<feature type="binding site" evidence="13">
    <location>
        <position position="241"/>
    </location>
    <ligand>
        <name>sn-glycerol 3-phosphate</name>
        <dbReference type="ChEBI" id="CHEBI:57597"/>
    </ligand>
</feature>
<keyword evidence="8 13" id="KW-1208">Phospholipid metabolism</keyword>
<feature type="binding site" evidence="13">
    <location>
        <position position="276"/>
    </location>
    <ligand>
        <name>NADPH</name>
        <dbReference type="ChEBI" id="CHEBI:57783"/>
    </ligand>
</feature>
<keyword evidence="5 13" id="KW-0520">NAD</keyword>
<feature type="binding site" evidence="13">
    <location>
        <position position="137"/>
    </location>
    <ligand>
        <name>NADPH</name>
        <dbReference type="ChEBI" id="CHEBI:57783"/>
    </ligand>
</feature>
<keyword evidence="2 13" id="KW-0444">Lipid biosynthesis</keyword>
<dbReference type="InterPro" id="IPR011128">
    <property type="entry name" value="G3P_DH_NAD-dep_N"/>
</dbReference>
<evidence type="ECO:0000256" key="11">
    <source>
        <dbReference type="ARBA" id="ARBA00069372"/>
    </source>
</evidence>
<feature type="binding site" evidence="13">
    <location>
        <position position="252"/>
    </location>
    <ligand>
        <name>NADPH</name>
        <dbReference type="ChEBI" id="CHEBI:57783"/>
    </ligand>
</feature>
<evidence type="ECO:0000256" key="7">
    <source>
        <dbReference type="ARBA" id="ARBA00023209"/>
    </source>
</evidence>
<dbReference type="AlphaFoldDB" id="A0A918THM5"/>
<dbReference type="GO" id="GO:0051287">
    <property type="term" value="F:NAD binding"/>
    <property type="evidence" value="ECO:0007669"/>
    <property type="project" value="InterPro"/>
</dbReference>
<comment type="pathway">
    <text evidence="13">Membrane lipid metabolism; glycerophospholipid metabolism.</text>
</comment>
<dbReference type="InterPro" id="IPR036291">
    <property type="entry name" value="NAD(P)-bd_dom_sf"/>
</dbReference>
<feature type="binding site" evidence="13">
    <location>
        <position position="31"/>
    </location>
    <ligand>
        <name>NADPH</name>
        <dbReference type="ChEBI" id="CHEBI:57783"/>
    </ligand>
</feature>
<evidence type="ECO:0000256" key="16">
    <source>
        <dbReference type="PIRSR" id="PIRSR000114-3"/>
    </source>
</evidence>
<organism evidence="20 21">
    <name type="scientific">Roseibacillus persicicus</name>
    <dbReference type="NCBI Taxonomy" id="454148"/>
    <lineage>
        <taxon>Bacteria</taxon>
        <taxon>Pseudomonadati</taxon>
        <taxon>Verrucomicrobiota</taxon>
        <taxon>Verrucomicrobiia</taxon>
        <taxon>Verrucomicrobiales</taxon>
        <taxon>Verrucomicrobiaceae</taxon>
        <taxon>Roseibacillus</taxon>
    </lineage>
</organism>
<feature type="binding site" evidence="16">
    <location>
        <position position="252"/>
    </location>
    <ligand>
        <name>NAD(+)</name>
        <dbReference type="ChEBI" id="CHEBI:57540"/>
    </ligand>
</feature>
<keyword evidence="21" id="KW-1185">Reference proteome</keyword>
<dbReference type="Gene3D" id="3.40.50.720">
    <property type="entry name" value="NAD(P)-binding Rossmann-like Domain"/>
    <property type="match status" value="1"/>
</dbReference>
<dbReference type="NCBIfam" id="NF000940">
    <property type="entry name" value="PRK00094.1-2"/>
    <property type="match status" value="1"/>
</dbReference>
<evidence type="ECO:0000256" key="12">
    <source>
        <dbReference type="ARBA" id="ARBA00080511"/>
    </source>
</evidence>
<dbReference type="Gene3D" id="1.10.1040.10">
    <property type="entry name" value="N-(1-d-carboxylethyl)-l-norvaline Dehydrogenase, domain 2"/>
    <property type="match status" value="1"/>
</dbReference>
<feature type="binding site" evidence="13">
    <location>
        <position position="278"/>
    </location>
    <ligand>
        <name>NADPH</name>
        <dbReference type="ChEBI" id="CHEBI:57783"/>
    </ligand>
</feature>
<feature type="binding site" evidence="13">
    <location>
        <position position="188"/>
    </location>
    <ligand>
        <name>sn-glycerol 3-phosphate</name>
        <dbReference type="ChEBI" id="CHEBI:57597"/>
    </ligand>
</feature>
<gene>
    <name evidence="13 20" type="primary">gpsA</name>
    <name evidence="20" type="ORF">GCM10007100_12680</name>
</gene>
<dbReference type="SUPFAM" id="SSF48179">
    <property type="entry name" value="6-phosphogluconate dehydrogenase C-terminal domain-like"/>
    <property type="match status" value="1"/>
</dbReference>
<evidence type="ECO:0000256" key="5">
    <source>
        <dbReference type="ARBA" id="ARBA00023027"/>
    </source>
</evidence>
<evidence type="ECO:0000256" key="8">
    <source>
        <dbReference type="ARBA" id="ARBA00023264"/>
    </source>
</evidence>
<evidence type="ECO:0000256" key="10">
    <source>
        <dbReference type="ARBA" id="ARBA00066687"/>
    </source>
</evidence>
<name>A0A918THM5_9BACT</name>
<dbReference type="PRINTS" id="PR00077">
    <property type="entry name" value="GPDHDRGNASE"/>
</dbReference>
<evidence type="ECO:0000256" key="14">
    <source>
        <dbReference type="PIRSR" id="PIRSR000114-1"/>
    </source>
</evidence>
<feature type="binding site" evidence="15">
    <location>
        <position position="105"/>
    </location>
    <ligand>
        <name>substrate</name>
    </ligand>
</feature>
<feature type="binding site" evidence="13">
    <location>
        <position position="10"/>
    </location>
    <ligand>
        <name>NADPH</name>
        <dbReference type="ChEBI" id="CHEBI:57783"/>
    </ligand>
</feature>
<comment type="catalytic activity">
    <reaction evidence="13">
        <text>sn-glycerol 3-phosphate + NAD(+) = dihydroxyacetone phosphate + NADH + H(+)</text>
        <dbReference type="Rhea" id="RHEA:11092"/>
        <dbReference type="ChEBI" id="CHEBI:15378"/>
        <dbReference type="ChEBI" id="CHEBI:57540"/>
        <dbReference type="ChEBI" id="CHEBI:57597"/>
        <dbReference type="ChEBI" id="CHEBI:57642"/>
        <dbReference type="ChEBI" id="CHEBI:57945"/>
        <dbReference type="EC" id="1.1.1.94"/>
    </reaction>
</comment>
<comment type="caution">
    <text evidence="13">Lacks conserved residue(s) required for the propagation of feature annotation.</text>
</comment>
<dbReference type="EMBL" id="BMXI01000004">
    <property type="protein sequence ID" value="GHC48267.1"/>
    <property type="molecule type" value="Genomic_DNA"/>
</dbReference>
<dbReference type="PROSITE" id="PS00957">
    <property type="entry name" value="NAD_G3PDH"/>
    <property type="match status" value="1"/>
</dbReference>
<evidence type="ECO:0000256" key="2">
    <source>
        <dbReference type="ARBA" id="ARBA00022516"/>
    </source>
</evidence>
<keyword evidence="13" id="KW-0963">Cytoplasm</keyword>
<feature type="binding site" evidence="16">
    <location>
        <position position="137"/>
    </location>
    <ligand>
        <name>NAD(+)</name>
        <dbReference type="ChEBI" id="CHEBI:57540"/>
    </ligand>
</feature>
<protein>
    <recommendedName>
        <fullName evidence="11 13">Glycerol-3-phosphate dehydrogenase [NAD(P)+]</fullName>
        <ecNumber evidence="10 13">1.1.1.94</ecNumber>
    </recommendedName>
    <alternativeName>
        <fullName evidence="13">NAD(P)(+)-dependent glycerol-3-phosphate dehydrogenase</fullName>
    </alternativeName>
    <alternativeName>
        <fullName evidence="12 13">NAD(P)H-dependent dihydroxyacetone-phosphate reductase</fullName>
    </alternativeName>
</protein>
<dbReference type="NCBIfam" id="NF000942">
    <property type="entry name" value="PRK00094.1-4"/>
    <property type="match status" value="1"/>
</dbReference>
<dbReference type="GO" id="GO:0046168">
    <property type="term" value="P:glycerol-3-phosphate catabolic process"/>
    <property type="evidence" value="ECO:0007669"/>
    <property type="project" value="InterPro"/>
</dbReference>
<feature type="binding site" evidence="13">
    <location>
        <position position="11"/>
    </location>
    <ligand>
        <name>NADPH</name>
        <dbReference type="ChEBI" id="CHEBI:57783"/>
    </ligand>
</feature>
<dbReference type="RefSeq" id="WP_189568459.1">
    <property type="nucleotide sequence ID" value="NZ_BMXI01000004.1"/>
</dbReference>
<dbReference type="GO" id="GO:0008654">
    <property type="term" value="P:phospholipid biosynthetic process"/>
    <property type="evidence" value="ECO:0007669"/>
    <property type="project" value="UniProtKB-KW"/>
</dbReference>
<dbReference type="GO" id="GO:0047952">
    <property type="term" value="F:glycerol-3-phosphate dehydrogenase [NAD(P)+] activity"/>
    <property type="evidence" value="ECO:0007669"/>
    <property type="project" value="UniProtKB-UniRule"/>
</dbReference>
<feature type="binding site" evidence="13">
    <location>
        <position position="133"/>
    </location>
    <ligand>
        <name>sn-glycerol 3-phosphate</name>
        <dbReference type="ChEBI" id="CHEBI:57597"/>
    </ligand>
</feature>
<feature type="binding site" evidence="13">
    <location>
        <position position="252"/>
    </location>
    <ligand>
        <name>sn-glycerol 3-phosphate</name>
        <dbReference type="ChEBI" id="CHEBI:57597"/>
    </ligand>
</feature>
<evidence type="ECO:0000259" key="18">
    <source>
        <dbReference type="Pfam" id="PF01210"/>
    </source>
</evidence>
<keyword evidence="7 13" id="KW-0594">Phospholipid biosynthesis</keyword>
<dbReference type="SUPFAM" id="SSF51735">
    <property type="entry name" value="NAD(P)-binding Rossmann-fold domains"/>
    <property type="match status" value="1"/>
</dbReference>
<accession>A0A918THM5</accession>
<dbReference type="Proteomes" id="UP000644507">
    <property type="component" value="Unassembled WGS sequence"/>
</dbReference>
<dbReference type="InterPro" id="IPR006168">
    <property type="entry name" value="G3P_DH_NAD-dep"/>
</dbReference>
<evidence type="ECO:0000256" key="6">
    <source>
        <dbReference type="ARBA" id="ARBA00023098"/>
    </source>
</evidence>
<dbReference type="HAMAP" id="MF_00394">
    <property type="entry name" value="NAD_Glyc3P_dehydrog"/>
    <property type="match status" value="1"/>
</dbReference>
<feature type="domain" description="Glycerol-3-phosphate dehydrogenase NAD-dependent C-terminal" evidence="19">
    <location>
        <begin position="177"/>
        <end position="317"/>
    </location>
</feature>
<keyword evidence="13" id="KW-0547">Nucleotide-binding</keyword>
<feature type="binding site" evidence="15">
    <location>
        <begin position="252"/>
        <end position="253"/>
    </location>
    <ligand>
        <name>substrate</name>
    </ligand>
</feature>
<evidence type="ECO:0000313" key="20">
    <source>
        <dbReference type="EMBL" id="GHC48267.1"/>
    </source>
</evidence>
<reference evidence="20" key="2">
    <citation type="submission" date="2020-09" db="EMBL/GenBank/DDBJ databases">
        <authorList>
            <person name="Sun Q."/>
            <person name="Kim S."/>
        </authorList>
    </citation>
    <scope>NUCLEOTIDE SEQUENCE</scope>
    <source>
        <strain evidence="20">KCTC 12988</strain>
    </source>
</reference>
<comment type="similarity">
    <text evidence="1 13 17">Belongs to the NAD-dependent glycerol-3-phosphate dehydrogenase family.</text>
</comment>
<dbReference type="GO" id="GO:0046167">
    <property type="term" value="P:glycerol-3-phosphate biosynthetic process"/>
    <property type="evidence" value="ECO:0007669"/>
    <property type="project" value="UniProtKB-UniRule"/>
</dbReference>
<feature type="binding site" evidence="13">
    <location>
        <position position="105"/>
    </location>
    <ligand>
        <name>NADPH</name>
        <dbReference type="ChEBI" id="CHEBI:57783"/>
    </ligand>
</feature>
<evidence type="ECO:0000313" key="21">
    <source>
        <dbReference type="Proteomes" id="UP000644507"/>
    </source>
</evidence>
<dbReference type="GO" id="GO:0006650">
    <property type="term" value="P:glycerophospholipid metabolic process"/>
    <property type="evidence" value="ECO:0007669"/>
    <property type="project" value="UniProtKB-UniRule"/>
</dbReference>
<dbReference type="GO" id="GO:0005975">
    <property type="term" value="P:carbohydrate metabolic process"/>
    <property type="evidence" value="ECO:0007669"/>
    <property type="project" value="InterPro"/>
</dbReference>
<dbReference type="FunFam" id="1.10.1040.10:FF:000001">
    <property type="entry name" value="Glycerol-3-phosphate dehydrogenase [NAD(P)+]"/>
    <property type="match status" value="1"/>
</dbReference>
<feature type="binding site" evidence="13">
    <location>
        <position position="48"/>
    </location>
    <ligand>
        <name>NADPH</name>
        <dbReference type="ChEBI" id="CHEBI:57783"/>
    </ligand>
</feature>
<dbReference type="GO" id="GO:0005829">
    <property type="term" value="C:cytosol"/>
    <property type="evidence" value="ECO:0007669"/>
    <property type="project" value="TreeGrafter"/>
</dbReference>